<dbReference type="EMBL" id="LNQE01000141">
    <property type="protein sequence ID" value="KUG29034.1"/>
    <property type="molecule type" value="Genomic_DNA"/>
</dbReference>
<dbReference type="PROSITE" id="PS51502">
    <property type="entry name" value="S_R_A_B_BARREL"/>
    <property type="match status" value="1"/>
</dbReference>
<sequence length="101" mass="11563">MLVHIVMWKLKEHTEHGTRAQNAAKMKEILEALPAAIPQVRRLRVGTDIVESTPETHAILYSEFDNADDLKTYAVHPRHQECVAFIKAVAEERRVVDYVTD</sequence>
<organism evidence="2">
    <name type="scientific">hydrocarbon metagenome</name>
    <dbReference type="NCBI Taxonomy" id="938273"/>
    <lineage>
        <taxon>unclassified sequences</taxon>
        <taxon>metagenomes</taxon>
        <taxon>ecological metagenomes</taxon>
    </lineage>
</organism>
<dbReference type="SUPFAM" id="SSF54909">
    <property type="entry name" value="Dimeric alpha+beta barrel"/>
    <property type="match status" value="1"/>
</dbReference>
<evidence type="ECO:0000259" key="1">
    <source>
        <dbReference type="PROSITE" id="PS51502"/>
    </source>
</evidence>
<dbReference type="AlphaFoldDB" id="A0A0W8G7A4"/>
<gene>
    <name evidence="2" type="ORF">ASZ90_001089</name>
</gene>
<dbReference type="PANTHER" id="PTHR37832:SF1">
    <property type="entry name" value="STRESS-RESPONSE A_B BARREL DOMAIN-CONTAINING PROTEIN"/>
    <property type="match status" value="1"/>
</dbReference>
<comment type="caution">
    <text evidence="2">The sequence shown here is derived from an EMBL/GenBank/DDBJ whole genome shotgun (WGS) entry which is preliminary data.</text>
</comment>
<dbReference type="Pfam" id="PF07876">
    <property type="entry name" value="Dabb"/>
    <property type="match status" value="1"/>
</dbReference>
<proteinExistence type="predicted"/>
<dbReference type="SMART" id="SM00886">
    <property type="entry name" value="Dabb"/>
    <property type="match status" value="1"/>
</dbReference>
<protein>
    <submittedName>
        <fullName evidence="2">Stress responsive alpha-beta barrel domain protein dabb</fullName>
    </submittedName>
</protein>
<dbReference type="InterPro" id="IPR013097">
    <property type="entry name" value="Dabb"/>
</dbReference>
<dbReference type="Gene3D" id="3.30.70.100">
    <property type="match status" value="1"/>
</dbReference>
<accession>A0A0W8G7A4</accession>
<reference evidence="2" key="1">
    <citation type="journal article" date="2015" name="Proc. Natl. Acad. Sci. U.S.A.">
        <title>Networks of energetic and metabolic interactions define dynamics in microbial communities.</title>
        <authorList>
            <person name="Embree M."/>
            <person name="Liu J.K."/>
            <person name="Al-Bassam M.M."/>
            <person name="Zengler K."/>
        </authorList>
    </citation>
    <scope>NUCLEOTIDE SEQUENCE</scope>
</reference>
<dbReference type="PANTHER" id="PTHR37832">
    <property type="entry name" value="BLL2683 PROTEIN"/>
    <property type="match status" value="1"/>
</dbReference>
<evidence type="ECO:0000313" key="2">
    <source>
        <dbReference type="EMBL" id="KUG29034.1"/>
    </source>
</evidence>
<dbReference type="InterPro" id="IPR011008">
    <property type="entry name" value="Dimeric_a/b-barrel"/>
</dbReference>
<feature type="domain" description="Stress-response A/B barrel" evidence="1">
    <location>
        <begin position="2"/>
        <end position="98"/>
    </location>
</feature>
<name>A0A0W8G7A4_9ZZZZ</name>